<dbReference type="Proteomes" id="UP000515514">
    <property type="component" value="Chromosome"/>
</dbReference>
<evidence type="ECO:0000259" key="8">
    <source>
        <dbReference type="Pfam" id="PF00884"/>
    </source>
</evidence>
<feature type="transmembrane region" description="Helical" evidence="7">
    <location>
        <begin position="67"/>
        <end position="89"/>
    </location>
</feature>
<name>A0A7G8PT38_9FLAO</name>
<keyword evidence="3 9" id="KW-0808">Transferase</keyword>
<dbReference type="GO" id="GO:0016776">
    <property type="term" value="F:phosphotransferase activity, phosphate group as acceptor"/>
    <property type="evidence" value="ECO:0007669"/>
    <property type="project" value="TreeGrafter"/>
</dbReference>
<sequence>MEKLKNLKPLLYFHLFLNLAVVLFITGASYYHTPLQGAKDTVIYFLHLCALQTTLAGFLYVLSLNKWIFRIVFSILFLGYCCFSFWAYSQDVSVTPALIHSVFETKADIAMDVITLPYLLFFLLALIVLLCILKWHSRLNRTHGFKYFIIPALLCMSLFFVLEQKRPGSLKNRLPYNVVYGIKTYSETPSLQLKKDIPSVTTATDSLKVVFVLGETVRADHLGLNGYERNTTPRLSEERNLISYPGLFTSKTYTATSVPQLLTDENLEDSTREFLSVYTVANKAGFHTTWIANQTVEKSFSPIVETNKEQVLVDKYKSEFSFDKKRDEAMLPLLDSVLRLNPKQLITLHMIGSHWWYENRYTDIHRKFRPVIDSKYIPSLSNEQLINSYDNTILYLDHFLAEVISRLKTEEIPSAMVYVSDHGELLGEDGKWLHAQEGEALKNPAYMIWLSDAFLAKYPELTVALSEEQFLAITTDVIFYRLLEILGIELDDLPKH</sequence>
<dbReference type="InterPro" id="IPR000917">
    <property type="entry name" value="Sulfatase_N"/>
</dbReference>
<dbReference type="CDD" id="cd16017">
    <property type="entry name" value="LptA"/>
    <property type="match status" value="1"/>
</dbReference>
<reference evidence="9 10" key="1">
    <citation type="submission" date="2020-04" db="EMBL/GenBank/DDBJ databases">
        <title>Genome sequence of Altibacter aquimarinus strain ALE3EI.</title>
        <authorList>
            <person name="Oh H.-M."/>
            <person name="Jang D."/>
        </authorList>
    </citation>
    <scope>NUCLEOTIDE SEQUENCE [LARGE SCALE GENOMIC DNA]</scope>
    <source>
        <strain evidence="9 10">ALE3EI</strain>
    </source>
</reference>
<feature type="transmembrane region" description="Helical" evidence="7">
    <location>
        <begin position="145"/>
        <end position="162"/>
    </location>
</feature>
<evidence type="ECO:0000256" key="4">
    <source>
        <dbReference type="ARBA" id="ARBA00022692"/>
    </source>
</evidence>
<evidence type="ECO:0000256" key="1">
    <source>
        <dbReference type="ARBA" id="ARBA00004651"/>
    </source>
</evidence>
<feature type="transmembrane region" description="Helical" evidence="7">
    <location>
        <begin position="109"/>
        <end position="133"/>
    </location>
</feature>
<dbReference type="AlphaFoldDB" id="A0A7G8PT38"/>
<dbReference type="GO" id="GO:0005886">
    <property type="term" value="C:plasma membrane"/>
    <property type="evidence" value="ECO:0007669"/>
    <property type="project" value="UniProtKB-SubCell"/>
</dbReference>
<dbReference type="EMBL" id="CP052909">
    <property type="protein sequence ID" value="QNJ97504.1"/>
    <property type="molecule type" value="Genomic_DNA"/>
</dbReference>
<dbReference type="InterPro" id="IPR040423">
    <property type="entry name" value="PEA_transferase"/>
</dbReference>
<dbReference type="Pfam" id="PF00884">
    <property type="entry name" value="Sulfatase"/>
    <property type="match status" value="1"/>
</dbReference>
<dbReference type="InterPro" id="IPR017850">
    <property type="entry name" value="Alkaline_phosphatase_core_sf"/>
</dbReference>
<evidence type="ECO:0000256" key="6">
    <source>
        <dbReference type="ARBA" id="ARBA00023136"/>
    </source>
</evidence>
<dbReference type="Gene3D" id="3.40.720.10">
    <property type="entry name" value="Alkaline Phosphatase, subunit A"/>
    <property type="match status" value="1"/>
</dbReference>
<gene>
    <name evidence="9" type="ORF">ALE3EI_0929</name>
</gene>
<dbReference type="GO" id="GO:0009244">
    <property type="term" value="P:lipopolysaccharide core region biosynthetic process"/>
    <property type="evidence" value="ECO:0007669"/>
    <property type="project" value="TreeGrafter"/>
</dbReference>
<dbReference type="KEGG" id="alti:ALE3EI_0929"/>
<evidence type="ECO:0000256" key="5">
    <source>
        <dbReference type="ARBA" id="ARBA00022989"/>
    </source>
</evidence>
<dbReference type="PANTHER" id="PTHR30443:SF2">
    <property type="entry name" value="PHOSPHOETHANOLAMINE TRANSFERASE EPTC"/>
    <property type="match status" value="1"/>
</dbReference>
<keyword evidence="2" id="KW-1003">Cell membrane</keyword>
<evidence type="ECO:0000313" key="9">
    <source>
        <dbReference type="EMBL" id="QNJ97504.1"/>
    </source>
</evidence>
<feature type="transmembrane region" description="Helical" evidence="7">
    <location>
        <begin position="43"/>
        <end position="62"/>
    </location>
</feature>
<evidence type="ECO:0000256" key="7">
    <source>
        <dbReference type="SAM" id="Phobius"/>
    </source>
</evidence>
<organism evidence="9 10">
    <name type="scientific">Constantimarinum furrinae</name>
    <dbReference type="NCBI Taxonomy" id="2562285"/>
    <lineage>
        <taxon>Bacteria</taxon>
        <taxon>Pseudomonadati</taxon>
        <taxon>Bacteroidota</taxon>
        <taxon>Flavobacteriia</taxon>
        <taxon>Flavobacteriales</taxon>
        <taxon>Flavobacteriaceae</taxon>
        <taxon>Altibacter/Constantimarinum group</taxon>
        <taxon>Constantimarinum</taxon>
    </lineage>
</organism>
<accession>A0A7G8PT38</accession>
<keyword evidence="6 7" id="KW-0472">Membrane</keyword>
<evidence type="ECO:0000313" key="10">
    <source>
        <dbReference type="Proteomes" id="UP000515514"/>
    </source>
</evidence>
<keyword evidence="4 7" id="KW-0812">Transmembrane</keyword>
<evidence type="ECO:0000256" key="3">
    <source>
        <dbReference type="ARBA" id="ARBA00022679"/>
    </source>
</evidence>
<dbReference type="SUPFAM" id="SSF53649">
    <property type="entry name" value="Alkaline phosphatase-like"/>
    <property type="match status" value="1"/>
</dbReference>
<keyword evidence="10" id="KW-1185">Reference proteome</keyword>
<dbReference type="PANTHER" id="PTHR30443">
    <property type="entry name" value="INNER MEMBRANE PROTEIN"/>
    <property type="match status" value="1"/>
</dbReference>
<proteinExistence type="predicted"/>
<evidence type="ECO:0000256" key="2">
    <source>
        <dbReference type="ARBA" id="ARBA00022475"/>
    </source>
</evidence>
<keyword evidence="5 7" id="KW-1133">Transmembrane helix</keyword>
<comment type="subcellular location">
    <subcellularLocation>
        <location evidence="1">Cell membrane</location>
        <topology evidence="1">Multi-pass membrane protein</topology>
    </subcellularLocation>
</comment>
<feature type="domain" description="Sulfatase N-terminal" evidence="8">
    <location>
        <begin position="209"/>
        <end position="456"/>
    </location>
</feature>
<feature type="transmembrane region" description="Helical" evidence="7">
    <location>
        <begin position="12"/>
        <end position="31"/>
    </location>
</feature>
<dbReference type="RefSeq" id="WP_186991349.1">
    <property type="nucleotide sequence ID" value="NZ_CP052909.1"/>
</dbReference>
<dbReference type="InterPro" id="IPR058130">
    <property type="entry name" value="PEA_transf_C"/>
</dbReference>
<protein>
    <submittedName>
        <fullName evidence="9">Lipid A ethanolaminephosphotransferase</fullName>
    </submittedName>
</protein>